<dbReference type="Pfam" id="PF04820">
    <property type="entry name" value="Trp_halogenase"/>
    <property type="match status" value="1"/>
</dbReference>
<dbReference type="PRINTS" id="PR00420">
    <property type="entry name" value="RNGMNOXGNASE"/>
</dbReference>
<gene>
    <name evidence="4" type="ORF">BD311DRAFT_658188</name>
</gene>
<sequence>MSTTHSSDYDSTCPSSDLCQHTNRFLPQVIIVGGGPAGCATALSIARRTPEGSVRILIIDDADPSAYKIGESLPAAARRSLSMLDPSLLPRLTEDTSRGLHDVCTGNASAWASADLHETYSLMNPYGAGWHLDRARFDDMLRQTCGSMLWRGKIVGVRRADGGGVEGSPVFGWDIDAKPAGTSSMKTFRTRWLVDATGRKASVAQKIGAKMRKHSDLLAFYVVFDRIDPDSDRADDNDTRTLIEAAPSGWWYSARLPHGKRLVMYTTSPWDATARVARTAAGFLDMLQSDTVHISRSLCEMPLYEMPPGTKFTRCTTAASSILDPYTSWESQGKTGGGEHDRQGRGWCAVGDAALAFDPLSSQGIITALNAGAFLGSVLARHLHPSAAEGSHLEGSEAVREIRQAYERVREKYEEGRAYYYRIVRRFDVTSDSDNPQTDEGAAGFWRAQS</sequence>
<accession>A0A4Q9MVW9</accession>
<dbReference type="GO" id="GO:0004497">
    <property type="term" value="F:monooxygenase activity"/>
    <property type="evidence" value="ECO:0007669"/>
    <property type="project" value="InterPro"/>
</dbReference>
<dbReference type="GO" id="GO:0140907">
    <property type="term" value="F:flavin-dependent halogenase activity"/>
    <property type="evidence" value="ECO:0007669"/>
    <property type="project" value="UniProtKB-ARBA"/>
</dbReference>
<evidence type="ECO:0000256" key="1">
    <source>
        <dbReference type="ARBA" id="ARBA00005706"/>
    </source>
</evidence>
<evidence type="ECO:0008006" key="5">
    <source>
        <dbReference type="Google" id="ProtNLM"/>
    </source>
</evidence>
<comment type="similarity">
    <text evidence="1">Belongs to the flavin-dependent halogenase family.</text>
</comment>
<comment type="catalytic activity">
    <reaction evidence="2">
        <text>melleolide F + FADH2 + chloride + O2 = 6'-chloromelleolide F + FAD + 2 H2O + H(+)</text>
        <dbReference type="Rhea" id="RHEA:67160"/>
        <dbReference type="ChEBI" id="CHEBI:15377"/>
        <dbReference type="ChEBI" id="CHEBI:15378"/>
        <dbReference type="ChEBI" id="CHEBI:15379"/>
        <dbReference type="ChEBI" id="CHEBI:17996"/>
        <dbReference type="ChEBI" id="CHEBI:57692"/>
        <dbReference type="ChEBI" id="CHEBI:58307"/>
        <dbReference type="ChEBI" id="CHEBI:167712"/>
        <dbReference type="ChEBI" id="CHEBI:167713"/>
    </reaction>
    <physiologicalReaction direction="left-to-right" evidence="2">
        <dbReference type="Rhea" id="RHEA:67161"/>
    </physiologicalReaction>
</comment>
<evidence type="ECO:0000256" key="3">
    <source>
        <dbReference type="SAM" id="MobiDB-lite"/>
    </source>
</evidence>
<dbReference type="EMBL" id="ML143403">
    <property type="protein sequence ID" value="TBU30802.1"/>
    <property type="molecule type" value="Genomic_DNA"/>
</dbReference>
<evidence type="ECO:0000256" key="2">
    <source>
        <dbReference type="ARBA" id="ARBA00049364"/>
    </source>
</evidence>
<dbReference type="InterPro" id="IPR006905">
    <property type="entry name" value="Flavin_halogenase"/>
</dbReference>
<dbReference type="PANTHER" id="PTHR43747:SF1">
    <property type="entry name" value="SLR1998 PROTEIN"/>
    <property type="match status" value="1"/>
</dbReference>
<dbReference type="SUPFAM" id="SSF51905">
    <property type="entry name" value="FAD/NAD(P)-binding domain"/>
    <property type="match status" value="1"/>
</dbReference>
<dbReference type="Gene3D" id="3.30.9.100">
    <property type="match status" value="1"/>
</dbReference>
<evidence type="ECO:0000313" key="4">
    <source>
        <dbReference type="EMBL" id="TBU30802.1"/>
    </source>
</evidence>
<dbReference type="OrthoDB" id="2647594at2759"/>
<dbReference type="AlphaFoldDB" id="A0A4Q9MVW9"/>
<dbReference type="GO" id="GO:0044550">
    <property type="term" value="P:secondary metabolite biosynthetic process"/>
    <property type="evidence" value="ECO:0007669"/>
    <property type="project" value="UniProtKB-ARBA"/>
</dbReference>
<dbReference type="PANTHER" id="PTHR43747">
    <property type="entry name" value="FAD-BINDING PROTEIN"/>
    <property type="match status" value="1"/>
</dbReference>
<organism evidence="4">
    <name type="scientific">Dichomitus squalens</name>
    <dbReference type="NCBI Taxonomy" id="114155"/>
    <lineage>
        <taxon>Eukaryota</taxon>
        <taxon>Fungi</taxon>
        <taxon>Dikarya</taxon>
        <taxon>Basidiomycota</taxon>
        <taxon>Agaricomycotina</taxon>
        <taxon>Agaricomycetes</taxon>
        <taxon>Polyporales</taxon>
        <taxon>Polyporaceae</taxon>
        <taxon>Dichomitus</taxon>
    </lineage>
</organism>
<dbReference type="Proteomes" id="UP000292957">
    <property type="component" value="Unassembled WGS sequence"/>
</dbReference>
<dbReference type="InterPro" id="IPR050816">
    <property type="entry name" value="Flavin-dep_Halogenase_NPB"/>
</dbReference>
<proteinExistence type="inferred from homology"/>
<feature type="region of interest" description="Disordered" evidence="3">
    <location>
        <begin position="431"/>
        <end position="450"/>
    </location>
</feature>
<protein>
    <recommendedName>
        <fullName evidence="5">FAD/NAD(P)-binding domain-containing protein</fullName>
    </recommendedName>
</protein>
<reference evidence="4" key="1">
    <citation type="submission" date="2019-01" db="EMBL/GenBank/DDBJ databases">
        <title>Draft genome sequences of three monokaryotic isolates of the white-rot basidiomycete fungus Dichomitus squalens.</title>
        <authorList>
            <consortium name="DOE Joint Genome Institute"/>
            <person name="Lopez S.C."/>
            <person name="Andreopoulos B."/>
            <person name="Pangilinan J."/>
            <person name="Lipzen A."/>
            <person name="Riley R."/>
            <person name="Ahrendt S."/>
            <person name="Ng V."/>
            <person name="Barry K."/>
            <person name="Daum C."/>
            <person name="Grigoriev I.V."/>
            <person name="Hilden K.S."/>
            <person name="Makela M.R."/>
            <person name="de Vries R.P."/>
        </authorList>
    </citation>
    <scope>NUCLEOTIDE SEQUENCE [LARGE SCALE GENOMIC DNA]</scope>
    <source>
        <strain evidence="4">OM18370.1</strain>
    </source>
</reference>
<dbReference type="Gene3D" id="3.50.50.60">
    <property type="entry name" value="FAD/NAD(P)-binding domain"/>
    <property type="match status" value="1"/>
</dbReference>
<name>A0A4Q9MVW9_9APHY</name>
<dbReference type="InterPro" id="IPR036188">
    <property type="entry name" value="FAD/NAD-bd_sf"/>
</dbReference>